<keyword evidence="1 2" id="KW-0129">CBS domain</keyword>
<sequence>MDLHDRTRVSEVMSTPLETIGGDEPIREAARRMSERDISALVVTAGSGCIVTQSDIIAAVAEGRDTEETLVSDVMTEDVETVTPDLLMEEVAAMMTMYGVKHLPVVDDDYVGMISSTDVTAQLS</sequence>
<dbReference type="PANTHER" id="PTHR43080">
    <property type="entry name" value="CBS DOMAIN-CONTAINING PROTEIN CBSX3, MITOCHONDRIAL"/>
    <property type="match status" value="1"/>
</dbReference>
<evidence type="ECO:0000313" key="4">
    <source>
        <dbReference type="EMBL" id="SFH61430.1"/>
    </source>
</evidence>
<gene>
    <name evidence="4" type="ORF">SAMN04488066_11265</name>
</gene>
<dbReference type="InterPro" id="IPR046342">
    <property type="entry name" value="CBS_dom_sf"/>
</dbReference>
<dbReference type="OrthoDB" id="43333at2157"/>
<dbReference type="AlphaFoldDB" id="A0A1I3BH12"/>
<dbReference type="SUPFAM" id="SSF54631">
    <property type="entry name" value="CBS-domain pair"/>
    <property type="match status" value="1"/>
</dbReference>
<dbReference type="Pfam" id="PF00571">
    <property type="entry name" value="CBS"/>
    <property type="match status" value="2"/>
</dbReference>
<dbReference type="InterPro" id="IPR051257">
    <property type="entry name" value="Diverse_CBS-Domain"/>
</dbReference>
<accession>A0A1I3BH12</accession>
<evidence type="ECO:0000259" key="3">
    <source>
        <dbReference type="PROSITE" id="PS51371"/>
    </source>
</evidence>
<dbReference type="Gene3D" id="3.10.580.10">
    <property type="entry name" value="CBS-domain"/>
    <property type="match status" value="1"/>
</dbReference>
<name>A0A1I3BH12_9EURY</name>
<organism evidence="4 5">
    <name type="scientific">Halorubrum aquaticum</name>
    <dbReference type="NCBI Taxonomy" id="387340"/>
    <lineage>
        <taxon>Archaea</taxon>
        <taxon>Methanobacteriati</taxon>
        <taxon>Methanobacteriota</taxon>
        <taxon>Stenosarchaea group</taxon>
        <taxon>Halobacteria</taxon>
        <taxon>Halobacteriales</taxon>
        <taxon>Haloferacaceae</taxon>
        <taxon>Halorubrum</taxon>
    </lineage>
</organism>
<dbReference type="Proteomes" id="UP000323537">
    <property type="component" value="Unassembled WGS sequence"/>
</dbReference>
<dbReference type="InterPro" id="IPR000644">
    <property type="entry name" value="CBS_dom"/>
</dbReference>
<reference evidence="4 5" key="1">
    <citation type="submission" date="2016-10" db="EMBL/GenBank/DDBJ databases">
        <authorList>
            <person name="Varghese N."/>
            <person name="Submissions S."/>
        </authorList>
    </citation>
    <scope>NUCLEOTIDE SEQUENCE [LARGE SCALE GENOMIC DNA]</scope>
    <source>
        <strain evidence="4 5">CGMCC 1.6377</strain>
    </source>
</reference>
<keyword evidence="5" id="KW-1185">Reference proteome</keyword>
<dbReference type="SMART" id="SM00116">
    <property type="entry name" value="CBS"/>
    <property type="match status" value="2"/>
</dbReference>
<protein>
    <submittedName>
        <fullName evidence="4">CBS domain-containing protein</fullName>
    </submittedName>
</protein>
<dbReference type="PROSITE" id="PS51371">
    <property type="entry name" value="CBS"/>
    <property type="match status" value="2"/>
</dbReference>
<dbReference type="RefSeq" id="WP_149784780.1">
    <property type="nucleotide sequence ID" value="NZ_BAAADP010000001.1"/>
</dbReference>
<evidence type="ECO:0000313" key="5">
    <source>
        <dbReference type="Proteomes" id="UP000323537"/>
    </source>
</evidence>
<dbReference type="PANTHER" id="PTHR43080:SF2">
    <property type="entry name" value="CBS DOMAIN-CONTAINING PROTEIN"/>
    <property type="match status" value="1"/>
</dbReference>
<dbReference type="EMBL" id="FOPZ01000012">
    <property type="protein sequence ID" value="SFH61430.1"/>
    <property type="molecule type" value="Genomic_DNA"/>
</dbReference>
<feature type="domain" description="CBS" evidence="3">
    <location>
        <begin position="13"/>
        <end position="66"/>
    </location>
</feature>
<proteinExistence type="predicted"/>
<feature type="domain" description="CBS" evidence="3">
    <location>
        <begin position="75"/>
        <end position="124"/>
    </location>
</feature>
<evidence type="ECO:0000256" key="2">
    <source>
        <dbReference type="PROSITE-ProRule" id="PRU00703"/>
    </source>
</evidence>
<evidence type="ECO:0000256" key="1">
    <source>
        <dbReference type="ARBA" id="ARBA00023122"/>
    </source>
</evidence>